<dbReference type="RefSeq" id="WP_374919317.1">
    <property type="nucleotide sequence ID" value="NZ_JBHFGJ010000005.1"/>
</dbReference>
<keyword evidence="2" id="KW-1185">Reference proteome</keyword>
<gene>
    <name evidence="1" type="ORF">ACE02L_11925</name>
</gene>
<dbReference type="EMBL" id="JBHFGJ010000005">
    <property type="protein sequence ID" value="MFB2653441.1"/>
    <property type="molecule type" value="Genomic_DNA"/>
</dbReference>
<proteinExistence type="predicted"/>
<name>A0ABV4VW93_9GAMM</name>
<protein>
    <submittedName>
        <fullName evidence="1">Uncharacterized protein</fullName>
    </submittedName>
</protein>
<accession>A0ABV4VW93</accession>
<evidence type="ECO:0000313" key="1">
    <source>
        <dbReference type="EMBL" id="MFB2653441.1"/>
    </source>
</evidence>
<dbReference type="Proteomes" id="UP001576726">
    <property type="component" value="Unassembled WGS sequence"/>
</dbReference>
<organism evidence="1 2">
    <name type="scientific">Shewanella seohaensis</name>
    <dbReference type="NCBI Taxonomy" id="755175"/>
    <lineage>
        <taxon>Bacteria</taxon>
        <taxon>Pseudomonadati</taxon>
        <taxon>Pseudomonadota</taxon>
        <taxon>Gammaproteobacteria</taxon>
        <taxon>Alteromonadales</taxon>
        <taxon>Shewanellaceae</taxon>
        <taxon>Shewanella</taxon>
    </lineage>
</organism>
<comment type="caution">
    <text evidence="1">The sequence shown here is derived from an EMBL/GenBank/DDBJ whole genome shotgun (WGS) entry which is preliminary data.</text>
</comment>
<evidence type="ECO:0000313" key="2">
    <source>
        <dbReference type="Proteomes" id="UP001576726"/>
    </source>
</evidence>
<reference evidence="1 2" key="1">
    <citation type="submission" date="2024-09" db="EMBL/GenBank/DDBJ databases">
        <authorList>
            <person name="Zhang Y."/>
        </authorList>
    </citation>
    <scope>NUCLEOTIDE SEQUENCE [LARGE SCALE GENOMIC DNA]</scope>
    <source>
        <strain evidence="1 2">SH314</strain>
    </source>
</reference>
<sequence length="142" mass="15236">MLEQDQLPEEDLTGVEPEHFTEFDAALSAAQQIEGGGLQAENQGYQPTQAAHVSGSELIAPIIGLTCAIFAPNWNIAPEEQKALADSYGALIDKYFPEGAGAFGVELNALIITGAILAPRFKTPRHAEKEVKNNDQTTEKAD</sequence>